<dbReference type="InterPro" id="IPR035907">
    <property type="entry name" value="Hppk_sf"/>
</dbReference>
<evidence type="ECO:0000256" key="4">
    <source>
        <dbReference type="ARBA" id="ARBA00022741"/>
    </source>
</evidence>
<keyword evidence="6" id="KW-0067">ATP-binding</keyword>
<keyword evidence="5" id="KW-0418">Kinase</keyword>
<dbReference type="Proteomes" id="UP000189800">
    <property type="component" value="Unassembled WGS sequence"/>
</dbReference>
<evidence type="ECO:0000259" key="8">
    <source>
        <dbReference type="Pfam" id="PF01288"/>
    </source>
</evidence>
<dbReference type="Pfam" id="PF01288">
    <property type="entry name" value="HPPK"/>
    <property type="match status" value="1"/>
</dbReference>
<dbReference type="InterPro" id="IPR000550">
    <property type="entry name" value="Hppk"/>
</dbReference>
<keyword evidence="10" id="KW-1185">Reference proteome</keyword>
<dbReference type="GO" id="GO:0003848">
    <property type="term" value="F:2-amino-4-hydroxy-6-hydroxymethyldihydropteridine diphosphokinase activity"/>
    <property type="evidence" value="ECO:0007669"/>
    <property type="project" value="UniProtKB-EC"/>
</dbReference>
<keyword evidence="4" id="KW-0547">Nucleotide-binding</keyword>
<accession>A0A1T0CRY3</accession>
<evidence type="ECO:0000256" key="3">
    <source>
        <dbReference type="ARBA" id="ARBA00022679"/>
    </source>
</evidence>
<protein>
    <recommendedName>
        <fullName evidence="2">2-amino-4-hydroxy-6-hydroxymethyldihydropteridine diphosphokinase</fullName>
        <ecNumber evidence="2">2.7.6.3</ecNumber>
    </recommendedName>
</protein>
<dbReference type="OrthoDB" id="6658256at2"/>
<keyword evidence="3" id="KW-0808">Transferase</keyword>
<evidence type="ECO:0000313" key="10">
    <source>
        <dbReference type="Proteomes" id="UP000189800"/>
    </source>
</evidence>
<gene>
    <name evidence="9" type="ORF">B0680_03105</name>
</gene>
<dbReference type="Gene3D" id="3.30.70.560">
    <property type="entry name" value="7,8-Dihydro-6-hydroxymethylpterin-pyrophosphokinase HPPK"/>
    <property type="match status" value="1"/>
</dbReference>
<dbReference type="STRING" id="470453.B0680_03105"/>
<dbReference type="EC" id="2.7.6.3" evidence="2"/>
<organism evidence="9 10">
    <name type="scientific">Moraxella pluranimalium</name>
    <dbReference type="NCBI Taxonomy" id="470453"/>
    <lineage>
        <taxon>Bacteria</taxon>
        <taxon>Pseudomonadati</taxon>
        <taxon>Pseudomonadota</taxon>
        <taxon>Gammaproteobacteria</taxon>
        <taxon>Moraxellales</taxon>
        <taxon>Moraxellaceae</taxon>
        <taxon>Moraxella</taxon>
    </lineage>
</organism>
<reference evidence="9 10" key="1">
    <citation type="submission" date="2017-02" db="EMBL/GenBank/DDBJ databases">
        <title>Draft genome sequence of Moraxella pluranimalium CCUG 54913T type strain.</title>
        <authorList>
            <person name="Salva-Serra F."/>
            <person name="Engstrom-Jakobsson H."/>
            <person name="Thorell K."/>
            <person name="Jaen-Luchoro D."/>
            <person name="Gonzales-Siles L."/>
            <person name="Karlsson R."/>
            <person name="Yazdan S."/>
            <person name="Boulund F."/>
            <person name="Johnning A."/>
            <person name="Engstrand L."/>
            <person name="Kristiansson E."/>
            <person name="Moore E."/>
        </authorList>
    </citation>
    <scope>NUCLEOTIDE SEQUENCE [LARGE SCALE GENOMIC DNA]</scope>
    <source>
        <strain evidence="9 10">CCUG 54913</strain>
    </source>
</reference>
<evidence type="ECO:0000256" key="7">
    <source>
        <dbReference type="ARBA" id="ARBA00022909"/>
    </source>
</evidence>
<dbReference type="SUPFAM" id="SSF55083">
    <property type="entry name" value="6-hydroxymethyl-7,8-dihydropterin pyrophosphokinase, HPPK"/>
    <property type="match status" value="1"/>
</dbReference>
<sequence>MTDGQVERLVIALGSNHQADTAFACALHKLNELGEIQLSQVVMGRDFTGRSQRVYHNACAYIVLTKSMQYTDIEQLLKQIERDCGRNPAKKCAEYDYEVAMDLDILAVFADDKWQMNPARLPLKSHDLSGVKEVAGFLLA</sequence>
<dbReference type="UniPathway" id="UPA00077">
    <property type="reaction ID" value="UER00155"/>
</dbReference>
<evidence type="ECO:0000256" key="6">
    <source>
        <dbReference type="ARBA" id="ARBA00022840"/>
    </source>
</evidence>
<dbReference type="RefSeq" id="WP_078253592.1">
    <property type="nucleotide sequence ID" value="NZ_MUYU01000007.1"/>
</dbReference>
<dbReference type="GO" id="GO:0005524">
    <property type="term" value="F:ATP binding"/>
    <property type="evidence" value="ECO:0007669"/>
    <property type="project" value="UniProtKB-KW"/>
</dbReference>
<feature type="domain" description="7,8-dihydro-6-hydroxymethylpterin-pyrophosphokinase" evidence="8">
    <location>
        <begin position="10"/>
        <end position="109"/>
    </location>
</feature>
<dbReference type="GO" id="GO:0046654">
    <property type="term" value="P:tetrahydrofolate biosynthetic process"/>
    <property type="evidence" value="ECO:0007669"/>
    <property type="project" value="UniProtKB-UniPathway"/>
</dbReference>
<comment type="caution">
    <text evidence="9">The sequence shown here is derived from an EMBL/GenBank/DDBJ whole genome shotgun (WGS) entry which is preliminary data.</text>
</comment>
<dbReference type="GO" id="GO:0046656">
    <property type="term" value="P:folic acid biosynthetic process"/>
    <property type="evidence" value="ECO:0007669"/>
    <property type="project" value="UniProtKB-KW"/>
</dbReference>
<evidence type="ECO:0000313" key="9">
    <source>
        <dbReference type="EMBL" id="OOS25105.1"/>
    </source>
</evidence>
<evidence type="ECO:0000256" key="5">
    <source>
        <dbReference type="ARBA" id="ARBA00022777"/>
    </source>
</evidence>
<proteinExistence type="predicted"/>
<evidence type="ECO:0000256" key="1">
    <source>
        <dbReference type="ARBA" id="ARBA00005051"/>
    </source>
</evidence>
<comment type="pathway">
    <text evidence="1">Cofactor biosynthesis; tetrahydrofolate biosynthesis; 2-amino-4-hydroxy-6-hydroxymethyl-7,8-dihydropteridine diphosphate from 7,8-dihydroneopterin triphosphate: step 4/4.</text>
</comment>
<evidence type="ECO:0000256" key="2">
    <source>
        <dbReference type="ARBA" id="ARBA00013253"/>
    </source>
</evidence>
<name>A0A1T0CRY3_9GAMM</name>
<dbReference type="EMBL" id="MUYU01000007">
    <property type="protein sequence ID" value="OOS25105.1"/>
    <property type="molecule type" value="Genomic_DNA"/>
</dbReference>
<dbReference type="AlphaFoldDB" id="A0A1T0CRY3"/>
<keyword evidence="7" id="KW-0289">Folate biosynthesis</keyword>
<dbReference type="GO" id="GO:0016301">
    <property type="term" value="F:kinase activity"/>
    <property type="evidence" value="ECO:0007669"/>
    <property type="project" value="UniProtKB-KW"/>
</dbReference>